<accession>A0A438JCN9</accession>
<protein>
    <recommendedName>
        <fullName evidence="3">Reverse transcriptase zinc-binding domain-containing protein</fullName>
    </recommendedName>
</protein>
<name>A0A438JCN9_VITVI</name>
<evidence type="ECO:0008006" key="3">
    <source>
        <dbReference type="Google" id="ProtNLM"/>
    </source>
</evidence>
<evidence type="ECO:0000313" key="1">
    <source>
        <dbReference type="EMBL" id="RVX06718.1"/>
    </source>
</evidence>
<dbReference type="EMBL" id="QGNW01000049">
    <property type="protein sequence ID" value="RVX06718.1"/>
    <property type="molecule type" value="Genomic_DNA"/>
</dbReference>
<evidence type="ECO:0000313" key="2">
    <source>
        <dbReference type="Proteomes" id="UP000288805"/>
    </source>
</evidence>
<dbReference type="AlphaFoldDB" id="A0A438JCN9"/>
<comment type="caution">
    <text evidence="1">The sequence shown here is derived from an EMBL/GenBank/DDBJ whole genome shotgun (WGS) entry which is preliminary data.</text>
</comment>
<organism evidence="1 2">
    <name type="scientific">Vitis vinifera</name>
    <name type="common">Grape</name>
    <dbReference type="NCBI Taxonomy" id="29760"/>
    <lineage>
        <taxon>Eukaryota</taxon>
        <taxon>Viridiplantae</taxon>
        <taxon>Streptophyta</taxon>
        <taxon>Embryophyta</taxon>
        <taxon>Tracheophyta</taxon>
        <taxon>Spermatophyta</taxon>
        <taxon>Magnoliopsida</taxon>
        <taxon>eudicotyledons</taxon>
        <taxon>Gunneridae</taxon>
        <taxon>Pentapetalae</taxon>
        <taxon>rosids</taxon>
        <taxon>Vitales</taxon>
        <taxon>Vitaceae</taxon>
        <taxon>Viteae</taxon>
        <taxon>Vitis</taxon>
    </lineage>
</organism>
<sequence length="172" mass="19879">MNVRIVCSLNVDRCQEWGAMNSRGIAGGVLVSAWSYTKEGREDFWEELGAIKGLWSDPWFSKCALPKLVFDYAPIILDRGGVKKGTTPFRFKIMWLKEKGFKDLLKSCSKKQWLWNRWPSGILRIEKADIKERVVQAFQLLLFDSGDWRSSIDGLLFESLRVQEAARLEEPF</sequence>
<reference evidence="1 2" key="1">
    <citation type="journal article" date="2018" name="PLoS Genet.">
        <title>Population sequencing reveals clonal diversity and ancestral inbreeding in the grapevine cultivar Chardonnay.</title>
        <authorList>
            <person name="Roach M.J."/>
            <person name="Johnson D.L."/>
            <person name="Bohlmann J."/>
            <person name="van Vuuren H.J."/>
            <person name="Jones S.J."/>
            <person name="Pretorius I.S."/>
            <person name="Schmidt S.A."/>
            <person name="Borneman A.R."/>
        </authorList>
    </citation>
    <scope>NUCLEOTIDE SEQUENCE [LARGE SCALE GENOMIC DNA]</scope>
    <source>
        <strain evidence="2">cv. Chardonnay</strain>
        <tissue evidence="1">Leaf</tissue>
    </source>
</reference>
<dbReference type="Proteomes" id="UP000288805">
    <property type="component" value="Unassembled WGS sequence"/>
</dbReference>
<gene>
    <name evidence="1" type="ORF">CK203_014943</name>
</gene>
<proteinExistence type="predicted"/>